<keyword evidence="2" id="KW-1185">Reference proteome</keyword>
<accession>A0A2S6GHF2</accession>
<evidence type="ECO:0000313" key="1">
    <source>
        <dbReference type="EMBL" id="PPK64635.1"/>
    </source>
</evidence>
<dbReference type="RefSeq" id="WP_104481716.1">
    <property type="nucleotide sequence ID" value="NZ_CP154825.1"/>
</dbReference>
<reference evidence="1 2" key="1">
    <citation type="submission" date="2018-02" db="EMBL/GenBank/DDBJ databases">
        <title>Genomic Encyclopedia of Archaeal and Bacterial Type Strains, Phase II (KMG-II): from individual species to whole genera.</title>
        <authorList>
            <person name="Goeker M."/>
        </authorList>
    </citation>
    <scope>NUCLEOTIDE SEQUENCE [LARGE SCALE GENOMIC DNA]</scope>
    <source>
        <strain evidence="1 2">YU 961-1</strain>
    </source>
</reference>
<dbReference type="AlphaFoldDB" id="A0A2S6GHF2"/>
<protein>
    <submittedName>
        <fullName evidence="1">Uncharacterized protein</fullName>
    </submittedName>
</protein>
<dbReference type="Proteomes" id="UP000239203">
    <property type="component" value="Unassembled WGS sequence"/>
</dbReference>
<dbReference type="OrthoDB" id="9950397at2"/>
<evidence type="ECO:0000313" key="2">
    <source>
        <dbReference type="Proteomes" id="UP000239203"/>
    </source>
</evidence>
<sequence length="103" mass="10953">MAAATRRENIPVSPEEQGLLTALLENGNVLRDALIALTGEVGTSRAQVAHAVLAIGMETLREKAREIGYAELAQSRSAAEATAQRAEVTSRRNRAAARWAADA</sequence>
<gene>
    <name evidence="1" type="ORF">CLV40_11825</name>
</gene>
<dbReference type="EMBL" id="PTIX01000018">
    <property type="protein sequence ID" value="PPK64635.1"/>
    <property type="molecule type" value="Genomic_DNA"/>
</dbReference>
<comment type="caution">
    <text evidence="1">The sequence shown here is derived from an EMBL/GenBank/DDBJ whole genome shotgun (WGS) entry which is preliminary data.</text>
</comment>
<proteinExistence type="predicted"/>
<organism evidence="1 2">
    <name type="scientific">Actinokineospora auranticolor</name>
    <dbReference type="NCBI Taxonomy" id="155976"/>
    <lineage>
        <taxon>Bacteria</taxon>
        <taxon>Bacillati</taxon>
        <taxon>Actinomycetota</taxon>
        <taxon>Actinomycetes</taxon>
        <taxon>Pseudonocardiales</taxon>
        <taxon>Pseudonocardiaceae</taxon>
        <taxon>Actinokineospora</taxon>
    </lineage>
</organism>
<name>A0A2S6GHF2_9PSEU</name>